<keyword evidence="9" id="KW-0732">Signal</keyword>
<reference evidence="12" key="1">
    <citation type="submission" date="2022-11" db="EMBL/GenBank/DDBJ databases">
        <title>Dyadobacter pollutisoli sp. nov., isolated from plastic dumped soil.</title>
        <authorList>
            <person name="Kim J.M."/>
            <person name="Kim K.R."/>
            <person name="Lee J.K."/>
            <person name="Hao L."/>
            <person name="Jeon C.O."/>
        </authorList>
    </citation>
    <scope>NUCLEOTIDE SEQUENCE</scope>
    <source>
        <strain evidence="12">U1</strain>
    </source>
</reference>
<dbReference type="KEGG" id="dpf:ON006_01530"/>
<evidence type="ECO:0000313" key="13">
    <source>
        <dbReference type="Proteomes" id="UP001164653"/>
    </source>
</evidence>
<keyword evidence="4 8" id="KW-0560">Oxidoreductase</keyword>
<feature type="modified residue" description="2',4',5'-topaquinone" evidence="7">
    <location>
        <position position="401"/>
    </location>
</feature>
<dbReference type="InterPro" id="IPR036460">
    <property type="entry name" value="Cu_amine_oxidase_C_sf"/>
</dbReference>
<accession>A0A9E8N9U8</accession>
<dbReference type="GO" id="GO:0008131">
    <property type="term" value="F:primary methylamine oxidase activity"/>
    <property type="evidence" value="ECO:0007669"/>
    <property type="project" value="InterPro"/>
</dbReference>
<dbReference type="AlphaFoldDB" id="A0A9E8N9U8"/>
<dbReference type="Pfam" id="PF01179">
    <property type="entry name" value="Cu_amine_oxid"/>
    <property type="match status" value="1"/>
</dbReference>
<feature type="chain" id="PRO_5038856460" description="Amine oxidase" evidence="9">
    <location>
        <begin position="24"/>
        <end position="665"/>
    </location>
</feature>
<keyword evidence="2 8" id="KW-0479">Metal-binding</keyword>
<dbReference type="Gene3D" id="2.70.98.20">
    <property type="entry name" value="Copper amine oxidase, catalytic domain"/>
    <property type="match status" value="1"/>
</dbReference>
<evidence type="ECO:0000256" key="3">
    <source>
        <dbReference type="ARBA" id="ARBA00022772"/>
    </source>
</evidence>
<keyword evidence="5 8" id="KW-0186">Copper</keyword>
<name>A0A9E8N9U8_9BACT</name>
<feature type="domain" description="Copper amine oxidase catalytic" evidence="10">
    <location>
        <begin position="244"/>
        <end position="654"/>
    </location>
</feature>
<sequence length="665" mass="75382">MKKRATIFFLLAFTLLGYANSFAQQTAMQYRHPLDPLDSMEIKLIKQVLLQENKIRADSSSLFSIINLKEPPKAEVLAYKPGETFRREGYAMVYDFPSNTLAKAVVDLKTGKLLSFYKIPGKQPVGSFKGDTIVSEIVKNNKEWNDALRKRGINPDSVKSHRGTFAADIGLAPVGHRERIVSPAYKNKDFYEMPIAGIYAYIDITDKKVLKVIDTGKGYDKPTAVSYFDGKKIVPDLQAPKPIVITQPEGTNYRIEGNQIISPFWKFRFGIHNREGLVISDVQYYDHAQKKWRYIMYRGGLAEMIVNYGSPDLLNAANNYFDVGVYRLFQNVARPLTYGADAPENATYLPSTLHNEWGSPLKSDSSVAVFEEYGGVLWRHENHSRKATNLAIKYYITAGNYDYGFKWIFKEDGVIVVETELNGYPHVRAVNRTQDIPATGDETHDGNYYGTIVEPHVEANNHQHWFVYRFDLDVDGQQNSVGEMNTSAVPRSTENPLGSTLVARTTMFTKEKEAQRDANIASNRSWMVMNHHVMNKYGHHSSYMLMPTAGITPLPDRNSSLFNRAEVLYHHFWATPYNPDEMYPAGDYPTTKQKGQGLPEWSKQNRSIDNTDVVVWYVGGVTHIVRPEEWPIMNQHSVAVHLMPMGFMSSNPVLGMPASKPVSKK</sequence>
<comment type="cofactor">
    <cofactor evidence="8">
        <name>Cu cation</name>
        <dbReference type="ChEBI" id="CHEBI:23378"/>
    </cofactor>
    <text evidence="8">Contains 1 topaquinone per subunit.</text>
</comment>
<dbReference type="InterPro" id="IPR015800">
    <property type="entry name" value="Cu_amine_oxidase_N2"/>
</dbReference>
<dbReference type="GO" id="GO:0005507">
    <property type="term" value="F:copper ion binding"/>
    <property type="evidence" value="ECO:0007669"/>
    <property type="project" value="InterPro"/>
</dbReference>
<dbReference type="Gene3D" id="3.10.450.40">
    <property type="match status" value="2"/>
</dbReference>
<dbReference type="InterPro" id="IPR016182">
    <property type="entry name" value="Cu_amine_oxidase_N-reg"/>
</dbReference>
<dbReference type="PROSITE" id="PS01164">
    <property type="entry name" value="COPPER_AMINE_OXID_1"/>
    <property type="match status" value="1"/>
</dbReference>
<dbReference type="InterPro" id="IPR000269">
    <property type="entry name" value="Cu_amine_oxidase"/>
</dbReference>
<dbReference type="PANTHER" id="PTHR10638">
    <property type="entry name" value="COPPER AMINE OXIDASE"/>
    <property type="match status" value="1"/>
</dbReference>
<dbReference type="Pfam" id="PF02727">
    <property type="entry name" value="Cu_amine_oxidN2"/>
    <property type="match status" value="1"/>
</dbReference>
<dbReference type="InterPro" id="IPR015798">
    <property type="entry name" value="Cu_amine_oxidase_C"/>
</dbReference>
<dbReference type="GO" id="GO:0009308">
    <property type="term" value="P:amine metabolic process"/>
    <property type="evidence" value="ECO:0007669"/>
    <property type="project" value="UniProtKB-UniRule"/>
</dbReference>
<feature type="active site" description="Schiff-base intermediate with substrate; via topaquinone" evidence="6">
    <location>
        <position position="401"/>
    </location>
</feature>
<evidence type="ECO:0000256" key="1">
    <source>
        <dbReference type="ARBA" id="ARBA00007983"/>
    </source>
</evidence>
<organism evidence="12 13">
    <name type="scientific">Dyadobacter pollutisoli</name>
    <dbReference type="NCBI Taxonomy" id="2910158"/>
    <lineage>
        <taxon>Bacteria</taxon>
        <taxon>Pseudomonadati</taxon>
        <taxon>Bacteroidota</taxon>
        <taxon>Cytophagia</taxon>
        <taxon>Cytophagales</taxon>
        <taxon>Spirosomataceae</taxon>
        <taxon>Dyadobacter</taxon>
    </lineage>
</organism>
<evidence type="ECO:0000256" key="8">
    <source>
        <dbReference type="RuleBase" id="RU000672"/>
    </source>
</evidence>
<protein>
    <recommendedName>
        <fullName evidence="8">Amine oxidase</fullName>
        <ecNumber evidence="8">1.4.3.-</ecNumber>
    </recommendedName>
</protein>
<evidence type="ECO:0000259" key="10">
    <source>
        <dbReference type="Pfam" id="PF01179"/>
    </source>
</evidence>
<dbReference type="PANTHER" id="PTHR10638:SF41">
    <property type="entry name" value="AMINE OXIDASE"/>
    <property type="match status" value="1"/>
</dbReference>
<evidence type="ECO:0000256" key="7">
    <source>
        <dbReference type="PIRSR" id="PIRSR600269-51"/>
    </source>
</evidence>
<evidence type="ECO:0000256" key="6">
    <source>
        <dbReference type="PIRSR" id="PIRSR600269-50"/>
    </source>
</evidence>
<feature type="domain" description="Copper amine oxidase N2-terminal" evidence="11">
    <location>
        <begin position="32"/>
        <end position="116"/>
    </location>
</feature>
<evidence type="ECO:0000256" key="2">
    <source>
        <dbReference type="ARBA" id="ARBA00022723"/>
    </source>
</evidence>
<dbReference type="EC" id="1.4.3.-" evidence="8"/>
<proteinExistence type="inferred from homology"/>
<feature type="active site" description="Proton acceptor" evidence="6">
    <location>
        <position position="322"/>
    </location>
</feature>
<dbReference type="EMBL" id="CP112998">
    <property type="protein sequence ID" value="WAC12649.1"/>
    <property type="molecule type" value="Genomic_DNA"/>
</dbReference>
<dbReference type="GO" id="GO:0048038">
    <property type="term" value="F:quinone binding"/>
    <property type="evidence" value="ECO:0007669"/>
    <property type="project" value="InterPro"/>
</dbReference>
<evidence type="ECO:0000256" key="4">
    <source>
        <dbReference type="ARBA" id="ARBA00023002"/>
    </source>
</evidence>
<feature type="signal peptide" evidence="9">
    <location>
        <begin position="1"/>
        <end position="23"/>
    </location>
</feature>
<comment type="similarity">
    <text evidence="1 8">Belongs to the copper/topaquinone oxidase family.</text>
</comment>
<dbReference type="InterPro" id="IPR049948">
    <property type="entry name" value="Cu_Am_ox_TPQ-bd"/>
</dbReference>
<dbReference type="SUPFAM" id="SSF49998">
    <property type="entry name" value="Amine oxidase catalytic domain"/>
    <property type="match status" value="1"/>
</dbReference>
<keyword evidence="13" id="KW-1185">Reference proteome</keyword>
<dbReference type="SUPFAM" id="SSF54416">
    <property type="entry name" value="Amine oxidase N-terminal region"/>
    <property type="match status" value="2"/>
</dbReference>
<evidence type="ECO:0000256" key="9">
    <source>
        <dbReference type="SAM" id="SignalP"/>
    </source>
</evidence>
<evidence type="ECO:0000256" key="5">
    <source>
        <dbReference type="ARBA" id="ARBA00023008"/>
    </source>
</evidence>
<dbReference type="RefSeq" id="WP_244823349.1">
    <property type="nucleotide sequence ID" value="NZ_CP112998.1"/>
</dbReference>
<dbReference type="Proteomes" id="UP001164653">
    <property type="component" value="Chromosome"/>
</dbReference>
<comment type="PTM">
    <text evidence="7 8">Topaquinone (TPQ) is generated by copper-dependent autoxidation of a specific tyrosyl residue.</text>
</comment>
<evidence type="ECO:0000313" key="12">
    <source>
        <dbReference type="EMBL" id="WAC12649.1"/>
    </source>
</evidence>
<evidence type="ECO:0000259" key="11">
    <source>
        <dbReference type="Pfam" id="PF02727"/>
    </source>
</evidence>
<gene>
    <name evidence="12" type="ORF">ON006_01530</name>
</gene>
<keyword evidence="3 6" id="KW-0801">TPQ</keyword>